<reference evidence="2" key="1">
    <citation type="submission" date="2016-11" db="EMBL/GenBank/DDBJ databases">
        <authorList>
            <person name="Varghese N."/>
            <person name="Submissions S."/>
        </authorList>
    </citation>
    <scope>NUCLEOTIDE SEQUENCE [LARGE SCALE GENOMIC DNA]</scope>
    <source>
        <strain evidence="2">DSM 16057</strain>
    </source>
</reference>
<protein>
    <submittedName>
        <fullName evidence="1">Uncharacterized protein</fullName>
    </submittedName>
</protein>
<name>A0A1M6MV60_9FIRM</name>
<evidence type="ECO:0000313" key="2">
    <source>
        <dbReference type="Proteomes" id="UP000184529"/>
    </source>
</evidence>
<proteinExistence type="predicted"/>
<accession>A0A1M6MV60</accession>
<dbReference type="EMBL" id="FQZM01000087">
    <property type="protein sequence ID" value="SHJ87361.1"/>
    <property type="molecule type" value="Genomic_DNA"/>
</dbReference>
<keyword evidence="2" id="KW-1185">Reference proteome</keyword>
<gene>
    <name evidence="1" type="ORF">SAMN02745219_03537</name>
</gene>
<dbReference type="Proteomes" id="UP000184529">
    <property type="component" value="Unassembled WGS sequence"/>
</dbReference>
<dbReference type="RefSeq" id="WP_072871666.1">
    <property type="nucleotide sequence ID" value="NZ_FQZM01000087.1"/>
</dbReference>
<dbReference type="OrthoDB" id="9804799at2"/>
<dbReference type="STRING" id="1121432.SAMN02745219_03537"/>
<organism evidence="1 2">
    <name type="scientific">Desulfofundulus thermosubterraneus DSM 16057</name>
    <dbReference type="NCBI Taxonomy" id="1121432"/>
    <lineage>
        <taxon>Bacteria</taxon>
        <taxon>Bacillati</taxon>
        <taxon>Bacillota</taxon>
        <taxon>Clostridia</taxon>
        <taxon>Eubacteriales</taxon>
        <taxon>Peptococcaceae</taxon>
        <taxon>Desulfofundulus</taxon>
    </lineage>
</organism>
<sequence>MAEVADPVLVAFFVRQLDAAKPAALPDPPSNRHYLSFRVGAGKATGETGRYPYLCNVWDPERPGYVELDGRWVEVSPAFNGLLFSLADYRRASGAVDKADAAFLKLYG</sequence>
<evidence type="ECO:0000313" key="1">
    <source>
        <dbReference type="EMBL" id="SHJ87361.1"/>
    </source>
</evidence>
<dbReference type="AlphaFoldDB" id="A0A1M6MV60"/>